<dbReference type="PANTHER" id="PTHR28055:SF1">
    <property type="entry name" value="ALTERED INHERITANCE OF MITOCHONDRIA PROTEIN 41, MITOCHONDRIAL"/>
    <property type="match status" value="1"/>
</dbReference>
<dbReference type="Gene3D" id="1.10.10.410">
    <property type="match status" value="1"/>
</dbReference>
<reference evidence="2" key="1">
    <citation type="submission" date="2007-07" db="EMBL/GenBank/DDBJ databases">
        <title>Complete genome sequence of Campylobacter hominis ATCC BAA-381, a commensal isolated from the human gastrointestinal tract.</title>
        <authorList>
            <person name="Fouts D.E."/>
            <person name="Mongodin E.F."/>
            <person name="Puiu D."/>
            <person name="Sebastian Y."/>
            <person name="Miller W.G."/>
            <person name="Mandrell R.E."/>
            <person name="Nelson K.E."/>
        </authorList>
    </citation>
    <scope>NUCLEOTIDE SEQUENCE [LARGE SCALE GENOMIC DNA]</scope>
    <source>
        <strain evidence="2">ATCC BAA-381 / LMG 19568 / NCTC 13146 / CH001A</strain>
    </source>
</reference>
<dbReference type="InterPro" id="IPR019004">
    <property type="entry name" value="YqeY/Aim41"/>
</dbReference>
<dbReference type="Pfam" id="PF09424">
    <property type="entry name" value="YqeY"/>
    <property type="match status" value="1"/>
</dbReference>
<sequence>MLREQILEDIKSAMKSGDTFKRDALRMVNAALKQVEVDERIKLSDERVISILQKEIKSRVDSVEAYKKGGRDDLVKKEQGEIELIKTYLPAELSDDGLKDEIKKIISETGACGMKFMGEVMKLAKERIGTKVSGKRLSEAVKKYLA</sequence>
<dbReference type="RefSeq" id="WP_012109531.1">
    <property type="nucleotide sequence ID" value="NC_009714.1"/>
</dbReference>
<dbReference type="SUPFAM" id="SSF89095">
    <property type="entry name" value="GatB/YqeY motif"/>
    <property type="match status" value="1"/>
</dbReference>
<dbReference type="Proteomes" id="UP000002407">
    <property type="component" value="Chromosome"/>
</dbReference>
<dbReference type="Gene3D" id="1.10.1510.10">
    <property type="entry name" value="Uncharacterised protein YqeY/AIM41 PF09424, N-terminal domain"/>
    <property type="match status" value="1"/>
</dbReference>
<dbReference type="KEGG" id="cha:CHAB381_1712"/>
<gene>
    <name evidence="1" type="ordered locus">CHAB381_1712</name>
</gene>
<dbReference type="OrthoDB" id="9788127at2"/>
<keyword evidence="2" id="KW-1185">Reference proteome</keyword>
<dbReference type="InterPro" id="IPR003789">
    <property type="entry name" value="Asn/Gln_tRNA_amidoTrase-B-like"/>
</dbReference>
<dbReference type="PANTHER" id="PTHR28055">
    <property type="entry name" value="ALTERED INHERITANCE OF MITOCHONDRIA PROTEIN 41, MITOCHONDRIAL"/>
    <property type="match status" value="1"/>
</dbReference>
<dbReference type="InterPro" id="IPR042184">
    <property type="entry name" value="YqeY/Aim41_N"/>
</dbReference>
<evidence type="ECO:0000313" key="1">
    <source>
        <dbReference type="EMBL" id="ABS51165.1"/>
    </source>
</evidence>
<dbReference type="InterPro" id="IPR023168">
    <property type="entry name" value="GatB_Yqey_C_2"/>
</dbReference>
<dbReference type="EMBL" id="CP000776">
    <property type="protein sequence ID" value="ABS51165.1"/>
    <property type="molecule type" value="Genomic_DNA"/>
</dbReference>
<dbReference type="HOGENOM" id="CLU_079430_2_2_7"/>
<dbReference type="AlphaFoldDB" id="A7I3Y3"/>
<name>A7I3Y3_CAMHC</name>
<accession>A7I3Y3</accession>
<dbReference type="STRING" id="360107.CHAB381_1712"/>
<dbReference type="eggNOG" id="COG1610">
    <property type="taxonomic scope" value="Bacteria"/>
</dbReference>
<organism evidence="1 2">
    <name type="scientific">Campylobacter hominis (strain ATCC BAA-381 / DSM 21671 / CCUG 45161 / LMG 19568 / NCTC 13146 / CH001A)</name>
    <dbReference type="NCBI Taxonomy" id="360107"/>
    <lineage>
        <taxon>Bacteria</taxon>
        <taxon>Pseudomonadati</taxon>
        <taxon>Campylobacterota</taxon>
        <taxon>Epsilonproteobacteria</taxon>
        <taxon>Campylobacterales</taxon>
        <taxon>Campylobacteraceae</taxon>
        <taxon>Campylobacter</taxon>
    </lineage>
</organism>
<proteinExistence type="predicted"/>
<dbReference type="GO" id="GO:0016884">
    <property type="term" value="F:carbon-nitrogen ligase activity, with glutamine as amido-N-donor"/>
    <property type="evidence" value="ECO:0007669"/>
    <property type="project" value="InterPro"/>
</dbReference>
<evidence type="ECO:0000313" key="2">
    <source>
        <dbReference type="Proteomes" id="UP000002407"/>
    </source>
</evidence>
<protein>
    <submittedName>
        <fullName evidence="1">GatB/Yqey family protein</fullName>
    </submittedName>
</protein>